<comment type="subcellular location">
    <subcellularLocation>
        <location evidence="1">Cytoplasmic vesicle</location>
        <location evidence="1">COPII-coated vesicle membrane</location>
        <topology evidence="1">Peripheral membrane protein</topology>
        <orientation evidence="1">Cytoplasmic side</orientation>
    </subcellularLocation>
    <subcellularLocation>
        <location evidence="2">Endoplasmic reticulum membrane</location>
        <topology evidence="2">Peripheral membrane protein</topology>
        <orientation evidence="2">Cytoplasmic side</orientation>
    </subcellularLocation>
</comment>
<dbReference type="InterPro" id="IPR006900">
    <property type="entry name" value="Sec23/24_helical_dom"/>
</dbReference>
<feature type="region of interest" description="Disordered" evidence="7">
    <location>
        <begin position="264"/>
        <end position="342"/>
    </location>
</feature>
<reference evidence="14" key="1">
    <citation type="journal article" date="2010" name="Nature">
        <title>The Amphimedon queenslandica genome and the evolution of animal complexity.</title>
        <authorList>
            <person name="Srivastava M."/>
            <person name="Simakov O."/>
            <person name="Chapman J."/>
            <person name="Fahey B."/>
            <person name="Gauthier M.E."/>
            <person name="Mitros T."/>
            <person name="Richards G.S."/>
            <person name="Conaco C."/>
            <person name="Dacre M."/>
            <person name="Hellsten U."/>
            <person name="Larroux C."/>
            <person name="Putnam N.H."/>
            <person name="Stanke M."/>
            <person name="Adamska M."/>
            <person name="Darling A."/>
            <person name="Degnan S.M."/>
            <person name="Oakley T.H."/>
            <person name="Plachetzki D.C."/>
            <person name="Zhai Y."/>
            <person name="Adamski M."/>
            <person name="Calcino A."/>
            <person name="Cummins S.F."/>
            <person name="Goodstein D.M."/>
            <person name="Harris C."/>
            <person name="Jackson D.J."/>
            <person name="Leys S.P."/>
            <person name="Shu S."/>
            <person name="Woodcroft B.J."/>
            <person name="Vervoort M."/>
            <person name="Kosik K.S."/>
            <person name="Manning G."/>
            <person name="Degnan B.M."/>
            <person name="Rokhsar D.S."/>
        </authorList>
    </citation>
    <scope>NUCLEOTIDE SEQUENCE [LARGE SCALE GENOMIC DNA]</scope>
</reference>
<dbReference type="EnsemblMetazoa" id="XM_019996119.1">
    <property type="protein sequence ID" value="XP_019851678.1"/>
    <property type="gene ID" value="LOC100631810"/>
</dbReference>
<accession>A0A1X7VVD2</accession>
<dbReference type="Pfam" id="PF08033">
    <property type="entry name" value="Sec23_BS"/>
    <property type="match status" value="1"/>
</dbReference>
<feature type="compositionally biased region" description="Polar residues" evidence="7">
    <location>
        <begin position="321"/>
        <end position="331"/>
    </location>
</feature>
<evidence type="ECO:0000256" key="3">
    <source>
        <dbReference type="ARBA" id="ARBA00008334"/>
    </source>
</evidence>
<feature type="domain" description="Sec23/Sec24 beta-sandwich" evidence="12">
    <location>
        <begin position="762"/>
        <end position="845"/>
    </location>
</feature>
<dbReference type="InterPro" id="IPR012990">
    <property type="entry name" value="Beta-sandwich_Sec23_24"/>
</dbReference>
<dbReference type="InterPro" id="IPR036174">
    <property type="entry name" value="Znf_Sec23_Sec24_sf"/>
</dbReference>
<dbReference type="InterPro" id="IPR036465">
    <property type="entry name" value="vWFA_dom_sf"/>
</dbReference>
<name>A0A1X7VVD2_AMPQE</name>
<dbReference type="Gene3D" id="3.40.50.410">
    <property type="entry name" value="von Willebrand factor, type A domain"/>
    <property type="match status" value="1"/>
</dbReference>
<dbReference type="InterPro" id="IPR050550">
    <property type="entry name" value="SEC23_SEC24_subfamily"/>
</dbReference>
<dbReference type="GO" id="GO:0008270">
    <property type="term" value="F:zinc ion binding"/>
    <property type="evidence" value="ECO:0007669"/>
    <property type="project" value="InterPro"/>
</dbReference>
<evidence type="ECO:0000256" key="6">
    <source>
        <dbReference type="ARBA" id="ARBA00023329"/>
    </source>
</evidence>
<dbReference type="GO" id="GO:0090110">
    <property type="term" value="P:COPII-coated vesicle cargo loading"/>
    <property type="evidence" value="ECO:0007669"/>
    <property type="project" value="TreeGrafter"/>
</dbReference>
<dbReference type="GO" id="GO:0006886">
    <property type="term" value="P:intracellular protein transport"/>
    <property type="evidence" value="ECO:0007669"/>
    <property type="project" value="InterPro"/>
</dbReference>
<dbReference type="GO" id="GO:0030127">
    <property type="term" value="C:COPII vesicle coat"/>
    <property type="evidence" value="ECO:0007669"/>
    <property type="project" value="InterPro"/>
</dbReference>
<dbReference type="FunCoup" id="A0A1X7VVD2">
    <property type="interactions" value="1131"/>
</dbReference>
<evidence type="ECO:0000256" key="1">
    <source>
        <dbReference type="ARBA" id="ARBA00004299"/>
    </source>
</evidence>
<dbReference type="SUPFAM" id="SSF81811">
    <property type="entry name" value="Helical domain of Sec23/24"/>
    <property type="match status" value="1"/>
</dbReference>
<dbReference type="GO" id="GO:0000149">
    <property type="term" value="F:SNARE binding"/>
    <property type="evidence" value="ECO:0007669"/>
    <property type="project" value="TreeGrafter"/>
</dbReference>
<dbReference type="Gene3D" id="2.30.30.380">
    <property type="entry name" value="Zn-finger domain of Sec23/24"/>
    <property type="match status" value="1"/>
</dbReference>
<dbReference type="SUPFAM" id="SSF82754">
    <property type="entry name" value="C-terminal, gelsolin-like domain of Sec23/24"/>
    <property type="match status" value="1"/>
</dbReference>
<dbReference type="SUPFAM" id="SSF82919">
    <property type="entry name" value="Zn-finger domain of Sec23/24"/>
    <property type="match status" value="1"/>
</dbReference>
<feature type="domain" description="Sec23/Sec24 helical" evidence="11">
    <location>
        <begin position="857"/>
        <end position="958"/>
    </location>
</feature>
<dbReference type="InterPro" id="IPR006896">
    <property type="entry name" value="Sec23/24_trunk_dom"/>
</dbReference>
<evidence type="ECO:0000256" key="2">
    <source>
        <dbReference type="ARBA" id="ARBA00004397"/>
    </source>
</evidence>
<feature type="domain" description="Zinc finger Sec23/Sec24-type" evidence="9">
    <location>
        <begin position="436"/>
        <end position="474"/>
    </location>
</feature>
<reference evidence="13" key="2">
    <citation type="submission" date="2017-05" db="UniProtKB">
        <authorList>
            <consortium name="EnsemblMetazoa"/>
        </authorList>
    </citation>
    <scope>IDENTIFICATION</scope>
</reference>
<evidence type="ECO:0000259" key="12">
    <source>
        <dbReference type="Pfam" id="PF08033"/>
    </source>
</evidence>
<dbReference type="AlphaFoldDB" id="A0A1X7VVD2"/>
<evidence type="ECO:0000313" key="13">
    <source>
        <dbReference type="EnsemblMetazoa" id="Aqu2.1.43829_001"/>
    </source>
</evidence>
<feature type="compositionally biased region" description="Polar residues" evidence="7">
    <location>
        <begin position="1"/>
        <end position="18"/>
    </location>
</feature>
<dbReference type="InterPro" id="IPR036175">
    <property type="entry name" value="Sec23/24_helical_dom_sf"/>
</dbReference>
<evidence type="ECO:0008006" key="15">
    <source>
        <dbReference type="Google" id="ProtNLM"/>
    </source>
</evidence>
<feature type="compositionally biased region" description="Pro residues" evidence="7">
    <location>
        <begin position="298"/>
        <end position="318"/>
    </location>
</feature>
<evidence type="ECO:0000256" key="5">
    <source>
        <dbReference type="ARBA" id="ARBA00022927"/>
    </source>
</evidence>
<dbReference type="eggNOG" id="KOG1984">
    <property type="taxonomic scope" value="Eukaryota"/>
</dbReference>
<evidence type="ECO:0000313" key="14">
    <source>
        <dbReference type="Proteomes" id="UP000007879"/>
    </source>
</evidence>
<gene>
    <name evidence="13" type="primary">100631810</name>
</gene>
<dbReference type="FunFam" id="3.40.50.410:FF:000020">
    <property type="entry name" value="protein transport protein Sec24D isoform X1"/>
    <property type="match status" value="1"/>
</dbReference>
<feature type="domain" description="Gelsolin-like" evidence="8">
    <location>
        <begin position="980"/>
        <end position="1044"/>
    </location>
</feature>
<dbReference type="SUPFAM" id="SSF53300">
    <property type="entry name" value="vWA-like"/>
    <property type="match status" value="1"/>
</dbReference>
<comment type="similarity">
    <text evidence="3">Belongs to the SEC23/SEC24 family. SEC24 subfamily.</text>
</comment>
<dbReference type="EnsemblMetazoa" id="Aqu2.1.43829_001">
    <property type="protein sequence ID" value="Aqu2.1.43829_001"/>
    <property type="gene ID" value="Aqu2.1.43829"/>
</dbReference>
<proteinExistence type="inferred from homology"/>
<keyword evidence="6" id="KW-0968">Cytoplasmic vesicle</keyword>
<dbReference type="InterPro" id="IPR007123">
    <property type="entry name" value="Gelsolin-like_dom"/>
</dbReference>
<sequence length="1104" mass="119087">MYGQFPPTNQMNSLSLNQGPPPPGSNYGMPQPVGNMKAPPMMMPGPPASSNSMMPGPPTMMPPGPNPMMPGPPAGNSMMSGQPPNSGQFTSNSMMPGPPISNSGPPVSNPMMPGPPPNNMVSRPPPNLGPPTSNPMMPGPPTSNLMMPGPPTLNPMMPSGPPTSNSMMSGPPTSNFMMPPGPPTSNPMMSGPPTSNPMMPGPPTSNSMMPGPPTSNSMMPGPPTSNSMMPGPPTSNSMMPGPPTGSMAGPPGPGMMPPMNRAGPPGMMTGPPGMMTGPPGPPMTGAGMSGSPGMMSRPPGPRPPGPRPPVGSGPPPMSPGLVQSQPTSRSGPQKIDPDMMPNPIAVMKDNRDRFSGQVYGAAPQAGPPPLVTTPFVIQDQGSCSPRYIRSTLYTVPCTKDILNQCCIPLGLVIQPFASVPLSENSLYLVDHGPSGPLRCNRCKAYMNPNCRFIDGGRHYECPICLCSNEVPPEYFSHLDHTGRRADVAQRPELLYGTVEYIATKDYCKESLLPSPVAYIFMIDVSLGNLQNGVVHLLTKTITTLLDNLPRDGNEVSPVKVGFVTYDRVLHFYNVKETLAQPQMMVVSDTSDVFVPLLDGFLVDASEARSVIENLCGQLPEIFANQKVNEVVLEPTIRAGMEALKAAKKNGRLFVFHSNLPSHNAPGQLKNRSDQKLLGTDKEKTLLNTVGGSYSKLAEECVKAGVGIDLYLFPSTGYTDTATLGKLASTTGGELHFYPNFQSSVDGERLLNDVSRSMSRPTAFDAVMRVRCSAGIRAVTFYGGFFMANTTDIEFGNIDDEKAIAVEIKHDDKMREDSVACVQAALLYTTATGQRRLRVHNMAMSCSNKMSDIYHSCDIDTLTCFLSKSVINASFSMPYKSIRENFTNQCAAILACYRKNCSQQSPPGQLILPDSLKLLPMYANCLLKCDALLSPPMVSLDEKCFQMFYVLNMNWSQCLSYLYPRVLCLSSPNISESSFLRCTAQKLSPDGIYLIDNGLVMMVWIGQDASNELVSKLFGVGSVAQVDNNIHSLPALDNDLSFKARDIVKKISGQHQRKFLVTKQRDKSEMLFRRLLKEDKGSGPWEGTSYVDYLCQLHKEIRDML</sequence>
<keyword evidence="4" id="KW-0813">Transport</keyword>
<dbReference type="InParanoid" id="A0A1X7VVD2"/>
<dbReference type="InterPro" id="IPR036180">
    <property type="entry name" value="Gelsolin-like_dom_sf"/>
</dbReference>
<dbReference type="PANTHER" id="PTHR13803">
    <property type="entry name" value="SEC24-RELATED PROTEIN"/>
    <property type="match status" value="1"/>
</dbReference>
<dbReference type="OrthoDB" id="49016at2759"/>
<evidence type="ECO:0000259" key="8">
    <source>
        <dbReference type="Pfam" id="PF00626"/>
    </source>
</evidence>
<dbReference type="Pfam" id="PF04810">
    <property type="entry name" value="zf-Sec23_Sec24"/>
    <property type="match status" value="1"/>
</dbReference>
<feature type="domain" description="Sec23/Sec24 trunk" evidence="10">
    <location>
        <begin position="513"/>
        <end position="756"/>
    </location>
</feature>
<feature type="compositionally biased region" description="Low complexity" evidence="7">
    <location>
        <begin position="264"/>
        <end position="297"/>
    </location>
</feature>
<evidence type="ECO:0000259" key="9">
    <source>
        <dbReference type="Pfam" id="PF04810"/>
    </source>
</evidence>
<dbReference type="InterPro" id="IPR006895">
    <property type="entry name" value="Znf_Sec23_Sec24"/>
</dbReference>
<evidence type="ECO:0000259" key="11">
    <source>
        <dbReference type="Pfam" id="PF04815"/>
    </source>
</evidence>
<dbReference type="GO" id="GO:0070971">
    <property type="term" value="C:endoplasmic reticulum exit site"/>
    <property type="evidence" value="ECO:0007669"/>
    <property type="project" value="TreeGrafter"/>
</dbReference>
<keyword evidence="5" id="KW-0653">Protein transport</keyword>
<dbReference type="Gene3D" id="1.20.120.730">
    <property type="entry name" value="Sec23/Sec24 helical domain"/>
    <property type="match status" value="1"/>
</dbReference>
<evidence type="ECO:0000259" key="10">
    <source>
        <dbReference type="Pfam" id="PF04811"/>
    </source>
</evidence>
<organism evidence="13">
    <name type="scientific">Amphimedon queenslandica</name>
    <name type="common">Sponge</name>
    <dbReference type="NCBI Taxonomy" id="400682"/>
    <lineage>
        <taxon>Eukaryota</taxon>
        <taxon>Metazoa</taxon>
        <taxon>Porifera</taxon>
        <taxon>Demospongiae</taxon>
        <taxon>Heteroscleromorpha</taxon>
        <taxon>Haplosclerida</taxon>
        <taxon>Niphatidae</taxon>
        <taxon>Amphimedon</taxon>
    </lineage>
</organism>
<feature type="region of interest" description="Disordered" evidence="7">
    <location>
        <begin position="1"/>
        <end position="56"/>
    </location>
</feature>
<evidence type="ECO:0000256" key="4">
    <source>
        <dbReference type="ARBA" id="ARBA00022448"/>
    </source>
</evidence>
<dbReference type="Gene3D" id="2.60.40.1670">
    <property type="entry name" value="beta-sandwich domain of Sec23/24"/>
    <property type="match status" value="1"/>
</dbReference>
<dbReference type="Pfam" id="PF00626">
    <property type="entry name" value="Gelsolin"/>
    <property type="match status" value="1"/>
</dbReference>
<dbReference type="KEGG" id="aqu:100631810"/>
<dbReference type="PANTHER" id="PTHR13803:SF4">
    <property type="entry name" value="SECRETORY 24CD, ISOFORM C"/>
    <property type="match status" value="1"/>
</dbReference>
<dbReference type="Pfam" id="PF04815">
    <property type="entry name" value="Sec23_helical"/>
    <property type="match status" value="1"/>
</dbReference>
<keyword evidence="14" id="KW-1185">Reference proteome</keyword>
<protein>
    <recommendedName>
        <fullName evidence="15">VWFA domain-containing protein</fullName>
    </recommendedName>
</protein>
<dbReference type="STRING" id="400682.A0A1X7VVD2"/>
<evidence type="ECO:0000256" key="7">
    <source>
        <dbReference type="SAM" id="MobiDB-lite"/>
    </source>
</evidence>
<dbReference type="InterPro" id="IPR029006">
    <property type="entry name" value="ADF-H/Gelsolin-like_dom_sf"/>
</dbReference>
<dbReference type="Pfam" id="PF04811">
    <property type="entry name" value="Sec23_trunk"/>
    <property type="match status" value="1"/>
</dbReference>
<dbReference type="Proteomes" id="UP000007879">
    <property type="component" value="Unassembled WGS sequence"/>
</dbReference>
<dbReference type="Gene3D" id="3.40.20.10">
    <property type="entry name" value="Severin"/>
    <property type="match status" value="1"/>
</dbReference>
<dbReference type="SUPFAM" id="SSF81995">
    <property type="entry name" value="beta-sandwich domain of Sec23/24"/>
    <property type="match status" value="1"/>
</dbReference>
<dbReference type="GO" id="GO:0005789">
    <property type="term" value="C:endoplasmic reticulum membrane"/>
    <property type="evidence" value="ECO:0007669"/>
    <property type="project" value="UniProtKB-SubCell"/>
</dbReference>